<dbReference type="EMBL" id="JAUUTY010000002">
    <property type="protein sequence ID" value="KAK1682662.1"/>
    <property type="molecule type" value="Genomic_DNA"/>
</dbReference>
<dbReference type="InterPro" id="IPR018222">
    <property type="entry name" value="Nuclear_transport_factor_2_euk"/>
</dbReference>
<dbReference type="Gene3D" id="3.10.450.50">
    <property type="match status" value="1"/>
</dbReference>
<dbReference type="Gene3D" id="3.30.70.330">
    <property type="match status" value="1"/>
</dbReference>
<feature type="compositionally biased region" description="Gly residues" evidence="3">
    <location>
        <begin position="430"/>
        <end position="439"/>
    </location>
</feature>
<dbReference type="GO" id="GO:1990904">
    <property type="term" value="C:ribonucleoprotein complex"/>
    <property type="evidence" value="ECO:0007669"/>
    <property type="project" value="TreeGrafter"/>
</dbReference>
<dbReference type="PROSITE" id="PS50177">
    <property type="entry name" value="NTF2_DOMAIN"/>
    <property type="match status" value="1"/>
</dbReference>
<feature type="region of interest" description="Disordered" evidence="3">
    <location>
        <begin position="281"/>
        <end position="316"/>
    </location>
</feature>
<dbReference type="InterPro" id="IPR002075">
    <property type="entry name" value="NTF2_dom"/>
</dbReference>
<feature type="region of interest" description="Disordered" evidence="3">
    <location>
        <begin position="392"/>
        <end position="486"/>
    </location>
</feature>
<evidence type="ECO:0000259" key="5">
    <source>
        <dbReference type="PROSITE" id="PS50177"/>
    </source>
</evidence>
<sequence>MAAPPPPPAAAAAAAGPTPPAQVVGNAFVTQYYNILHQSPELVFRFYQEASHIGRPATAGADLDTVTTMEAINEKITSMDIARAEIKGVDAQDSLCGGVTVLVTGHLTGKDDVCREFVQSFFLAPQEKGYFVLNDILRYVGVSQGEPTPSLPLAAPQQPAPEFEAAAAPAAAALPNGTVDAPAESATRDLDAQPQPEPDLSEPAPHEEEDPKEEVYNPPSEVEVPVVEEIPVAEVIDEVPNNVPASVPVSAPPVPQEEAPKKSYASIVKVMKAVLPPNSAVPYRPAPPKPEKQAPPPPAPVVDAPAFSPNPESSTIQDPEVDALAVYVKNLPLHATPSQLEEAFKTFGTIKPDGIQVRSHKIQGFCYGFIEFEDASSVQSALAASPVTIDDRPCHVEEKRTPGSRGSSRGRFPPGRGGNFRGEGMRGRGSYTGGRGYGRGDFNYRSEYGGRGGGRGGSARGGGEVGYQRVDHSSTGGRGGARAAAK</sequence>
<dbReference type="SUPFAM" id="SSF54427">
    <property type="entry name" value="NTF2-like"/>
    <property type="match status" value="1"/>
</dbReference>
<dbReference type="InterPro" id="IPR032710">
    <property type="entry name" value="NTF2-like_dom_sf"/>
</dbReference>
<dbReference type="PANTHER" id="PTHR10693:SF82">
    <property type="entry name" value="OS04G0372800 PROTEIN"/>
    <property type="match status" value="1"/>
</dbReference>
<accession>A0AAD8TIV8</accession>
<evidence type="ECO:0000256" key="2">
    <source>
        <dbReference type="PROSITE-ProRule" id="PRU00176"/>
    </source>
</evidence>
<keyword evidence="7" id="KW-1185">Reference proteome</keyword>
<dbReference type="InterPro" id="IPR039539">
    <property type="entry name" value="Ras_GTPase_bind_prot"/>
</dbReference>
<feature type="domain" description="NTF2" evidence="5">
    <location>
        <begin position="24"/>
        <end position="139"/>
    </location>
</feature>
<dbReference type="AlphaFoldDB" id="A0AAD8TIV8"/>
<dbReference type="PROSITE" id="PS50102">
    <property type="entry name" value="RRM"/>
    <property type="match status" value="1"/>
</dbReference>
<dbReference type="InterPro" id="IPR000504">
    <property type="entry name" value="RRM_dom"/>
</dbReference>
<evidence type="ECO:0000256" key="3">
    <source>
        <dbReference type="SAM" id="MobiDB-lite"/>
    </source>
</evidence>
<dbReference type="PANTHER" id="PTHR10693">
    <property type="entry name" value="RAS GTPASE-ACTIVATING PROTEIN-BINDING PROTEIN"/>
    <property type="match status" value="1"/>
</dbReference>
<evidence type="ECO:0000256" key="1">
    <source>
        <dbReference type="ARBA" id="ARBA00022884"/>
    </source>
</evidence>
<dbReference type="Pfam" id="PF02136">
    <property type="entry name" value="NTF2"/>
    <property type="match status" value="1"/>
</dbReference>
<dbReference type="FunFam" id="3.30.70.330:FF:000610">
    <property type="entry name" value="Putative G3BP-like protein"/>
    <property type="match status" value="1"/>
</dbReference>
<feature type="compositionally biased region" description="Pro residues" evidence="3">
    <location>
        <begin position="284"/>
        <end position="300"/>
    </location>
</feature>
<dbReference type="Pfam" id="PF00076">
    <property type="entry name" value="RRM_1"/>
    <property type="match status" value="1"/>
</dbReference>
<dbReference type="SMART" id="SM00360">
    <property type="entry name" value="RRM"/>
    <property type="match status" value="1"/>
</dbReference>
<name>A0AAD8TIV8_LOLMU</name>
<feature type="compositionally biased region" description="Basic and acidic residues" evidence="3">
    <location>
        <begin position="392"/>
        <end position="401"/>
    </location>
</feature>
<dbReference type="Proteomes" id="UP001231189">
    <property type="component" value="Unassembled WGS sequence"/>
</dbReference>
<gene>
    <name evidence="6" type="ORF">QYE76_043510</name>
</gene>
<evidence type="ECO:0000313" key="6">
    <source>
        <dbReference type="EMBL" id="KAK1682662.1"/>
    </source>
</evidence>
<feature type="compositionally biased region" description="Gly residues" evidence="3">
    <location>
        <begin position="449"/>
        <end position="465"/>
    </location>
</feature>
<protein>
    <submittedName>
        <fullName evidence="6">Uncharacterized protein</fullName>
    </submittedName>
</protein>
<reference evidence="6" key="1">
    <citation type="submission" date="2023-07" db="EMBL/GenBank/DDBJ databases">
        <title>A chromosome-level genome assembly of Lolium multiflorum.</title>
        <authorList>
            <person name="Chen Y."/>
            <person name="Copetti D."/>
            <person name="Kolliker R."/>
            <person name="Studer B."/>
        </authorList>
    </citation>
    <scope>NUCLEOTIDE SEQUENCE</scope>
    <source>
        <strain evidence="6">02402/16</strain>
        <tissue evidence="6">Leaf</tissue>
    </source>
</reference>
<dbReference type="SUPFAM" id="SSF54928">
    <property type="entry name" value="RNA-binding domain, RBD"/>
    <property type="match status" value="1"/>
</dbReference>
<organism evidence="6 7">
    <name type="scientific">Lolium multiflorum</name>
    <name type="common">Italian ryegrass</name>
    <name type="synonym">Lolium perenne subsp. multiflorum</name>
    <dbReference type="NCBI Taxonomy" id="4521"/>
    <lineage>
        <taxon>Eukaryota</taxon>
        <taxon>Viridiplantae</taxon>
        <taxon>Streptophyta</taxon>
        <taxon>Embryophyta</taxon>
        <taxon>Tracheophyta</taxon>
        <taxon>Spermatophyta</taxon>
        <taxon>Magnoliopsida</taxon>
        <taxon>Liliopsida</taxon>
        <taxon>Poales</taxon>
        <taxon>Poaceae</taxon>
        <taxon>BOP clade</taxon>
        <taxon>Pooideae</taxon>
        <taxon>Poodae</taxon>
        <taxon>Poeae</taxon>
        <taxon>Poeae Chloroplast Group 2 (Poeae type)</taxon>
        <taxon>Loliodinae</taxon>
        <taxon>Loliinae</taxon>
        <taxon>Lolium</taxon>
    </lineage>
</organism>
<dbReference type="GO" id="GO:0005829">
    <property type="term" value="C:cytosol"/>
    <property type="evidence" value="ECO:0007669"/>
    <property type="project" value="TreeGrafter"/>
</dbReference>
<comment type="caution">
    <text evidence="6">The sequence shown here is derived from an EMBL/GenBank/DDBJ whole genome shotgun (WGS) entry which is preliminary data.</text>
</comment>
<dbReference type="InterPro" id="IPR012677">
    <property type="entry name" value="Nucleotide-bd_a/b_plait_sf"/>
</dbReference>
<evidence type="ECO:0000259" key="4">
    <source>
        <dbReference type="PROSITE" id="PS50102"/>
    </source>
</evidence>
<dbReference type="InterPro" id="IPR035979">
    <property type="entry name" value="RBD_domain_sf"/>
</dbReference>
<proteinExistence type="predicted"/>
<feature type="domain" description="RRM" evidence="4">
    <location>
        <begin position="324"/>
        <end position="401"/>
    </location>
</feature>
<dbReference type="FunFam" id="3.10.450.50:FF:000003">
    <property type="entry name" value="Nuclear transport factor 2 family protein"/>
    <property type="match status" value="1"/>
</dbReference>
<dbReference type="CDD" id="cd00590">
    <property type="entry name" value="RRM_SF"/>
    <property type="match status" value="1"/>
</dbReference>
<dbReference type="CDD" id="cd00780">
    <property type="entry name" value="NTF2"/>
    <property type="match status" value="1"/>
</dbReference>
<feature type="compositionally biased region" description="Low complexity" evidence="3">
    <location>
        <begin position="403"/>
        <end position="414"/>
    </location>
</feature>
<keyword evidence="1 2" id="KW-0694">RNA-binding</keyword>
<evidence type="ECO:0000313" key="7">
    <source>
        <dbReference type="Proteomes" id="UP001231189"/>
    </source>
</evidence>
<feature type="region of interest" description="Disordered" evidence="3">
    <location>
        <begin position="177"/>
        <end position="222"/>
    </location>
</feature>
<dbReference type="GO" id="GO:0003729">
    <property type="term" value="F:mRNA binding"/>
    <property type="evidence" value="ECO:0007669"/>
    <property type="project" value="TreeGrafter"/>
</dbReference>